<dbReference type="InterPro" id="IPR011614">
    <property type="entry name" value="Catalase_core"/>
</dbReference>
<dbReference type="HOGENOM" id="CLU_1815829_0_0_1"/>
<feature type="compositionally biased region" description="Low complexity" evidence="1">
    <location>
        <begin position="108"/>
        <end position="123"/>
    </location>
</feature>
<dbReference type="PANTHER" id="PTHR11465">
    <property type="entry name" value="CATALASE"/>
    <property type="match status" value="1"/>
</dbReference>
<dbReference type="Pfam" id="PF00199">
    <property type="entry name" value="Catalase"/>
    <property type="match status" value="1"/>
</dbReference>
<dbReference type="GO" id="GO:0020037">
    <property type="term" value="F:heme binding"/>
    <property type="evidence" value="ECO:0007669"/>
    <property type="project" value="InterPro"/>
</dbReference>
<name>A0A0D2G8C8_9EURO</name>
<accession>A0A0D2G8C8</accession>
<dbReference type="Gene3D" id="2.40.180.10">
    <property type="entry name" value="Catalase core domain"/>
    <property type="match status" value="1"/>
</dbReference>
<dbReference type="InterPro" id="IPR020835">
    <property type="entry name" value="Catalase_sf"/>
</dbReference>
<dbReference type="GO" id="GO:0004096">
    <property type="term" value="F:catalase activity"/>
    <property type="evidence" value="ECO:0007669"/>
    <property type="project" value="InterPro"/>
</dbReference>
<keyword evidence="4" id="KW-1185">Reference proteome</keyword>
<dbReference type="AlphaFoldDB" id="A0A0D2G8C8"/>
<evidence type="ECO:0000256" key="1">
    <source>
        <dbReference type="SAM" id="MobiDB-lite"/>
    </source>
</evidence>
<dbReference type="PROSITE" id="PS51402">
    <property type="entry name" value="CATALASE_3"/>
    <property type="match status" value="1"/>
</dbReference>
<dbReference type="PANTHER" id="PTHR11465:SF26">
    <property type="entry name" value="CATALASE 2"/>
    <property type="match status" value="1"/>
</dbReference>
<dbReference type="SUPFAM" id="SSF56634">
    <property type="entry name" value="Heme-dependent catalase-like"/>
    <property type="match status" value="1"/>
</dbReference>
<dbReference type="InterPro" id="IPR018028">
    <property type="entry name" value="Catalase"/>
</dbReference>
<evidence type="ECO:0000313" key="4">
    <source>
        <dbReference type="Proteomes" id="UP000053029"/>
    </source>
</evidence>
<evidence type="ECO:0000313" key="3">
    <source>
        <dbReference type="EMBL" id="KIW76933.1"/>
    </source>
</evidence>
<evidence type="ECO:0000259" key="2">
    <source>
        <dbReference type="Pfam" id="PF00199"/>
    </source>
</evidence>
<feature type="region of interest" description="Disordered" evidence="1">
    <location>
        <begin position="75"/>
        <end position="133"/>
    </location>
</feature>
<dbReference type="RefSeq" id="XP_013280741.1">
    <property type="nucleotide sequence ID" value="XM_013425287.1"/>
</dbReference>
<dbReference type="EMBL" id="KN846974">
    <property type="protein sequence ID" value="KIW76933.1"/>
    <property type="molecule type" value="Genomic_DNA"/>
</dbReference>
<dbReference type="GO" id="GO:0042744">
    <property type="term" value="P:hydrogen peroxide catabolic process"/>
    <property type="evidence" value="ECO:0007669"/>
    <property type="project" value="TreeGrafter"/>
</dbReference>
<dbReference type="Proteomes" id="UP000053029">
    <property type="component" value="Unassembled WGS sequence"/>
</dbReference>
<feature type="domain" description="Catalase core" evidence="2">
    <location>
        <begin position="1"/>
        <end position="59"/>
    </location>
</feature>
<dbReference type="VEuPathDB" id="FungiDB:Z517_09377"/>
<dbReference type="GO" id="GO:0042542">
    <property type="term" value="P:response to hydrogen peroxide"/>
    <property type="evidence" value="ECO:0007669"/>
    <property type="project" value="TreeGrafter"/>
</dbReference>
<dbReference type="GO" id="GO:0005739">
    <property type="term" value="C:mitochondrion"/>
    <property type="evidence" value="ECO:0007669"/>
    <property type="project" value="TreeGrafter"/>
</dbReference>
<dbReference type="GeneID" id="25308867"/>
<protein>
    <submittedName>
        <fullName evidence="3">Unplaced genomic scaffold supercont1.6, whole genome shotgun sequence</fullName>
    </submittedName>
</protein>
<proteinExistence type="predicted"/>
<reference evidence="3 4" key="1">
    <citation type="submission" date="2015-01" db="EMBL/GenBank/DDBJ databases">
        <title>The Genome Sequence of Fonsecaea pedrosoi CBS 271.37.</title>
        <authorList>
            <consortium name="The Broad Institute Genomics Platform"/>
            <person name="Cuomo C."/>
            <person name="de Hoog S."/>
            <person name="Gorbushina A."/>
            <person name="Stielow B."/>
            <person name="Teixiera M."/>
            <person name="Abouelleil A."/>
            <person name="Chapman S.B."/>
            <person name="Priest M."/>
            <person name="Young S.K."/>
            <person name="Wortman J."/>
            <person name="Nusbaum C."/>
            <person name="Birren B."/>
        </authorList>
    </citation>
    <scope>NUCLEOTIDE SEQUENCE [LARGE SCALE GENOMIC DNA]</scope>
    <source>
        <strain evidence="3 4">CBS 271.37</strain>
    </source>
</reference>
<sequence>MFWDFHVVPPESIHALMFLFSDRGTPASLRSVKGYSGHTYKFTKKDGSYHYVTTSRKPSASPVFAHGLCSNDRDLDKFEARPVTPPRPQDSTQARRRRDEERTRPSATTQRQGQSIQRQRQSTAADEPLNVAAGEIYVYVNE</sequence>
<dbReference type="STRING" id="1442368.A0A0D2G8C8"/>
<dbReference type="GO" id="GO:0005777">
    <property type="term" value="C:peroxisome"/>
    <property type="evidence" value="ECO:0007669"/>
    <property type="project" value="TreeGrafter"/>
</dbReference>
<gene>
    <name evidence="3" type="ORF">Z517_09377</name>
</gene>
<organism evidence="3 4">
    <name type="scientific">Fonsecaea pedrosoi CBS 271.37</name>
    <dbReference type="NCBI Taxonomy" id="1442368"/>
    <lineage>
        <taxon>Eukaryota</taxon>
        <taxon>Fungi</taxon>
        <taxon>Dikarya</taxon>
        <taxon>Ascomycota</taxon>
        <taxon>Pezizomycotina</taxon>
        <taxon>Eurotiomycetes</taxon>
        <taxon>Chaetothyriomycetidae</taxon>
        <taxon>Chaetothyriales</taxon>
        <taxon>Herpotrichiellaceae</taxon>
        <taxon>Fonsecaea</taxon>
    </lineage>
</organism>